<gene>
    <name evidence="2" type="ORF">C1SCF055_LOCUS37985</name>
</gene>
<organism evidence="2">
    <name type="scientific">Cladocopium goreaui</name>
    <dbReference type="NCBI Taxonomy" id="2562237"/>
    <lineage>
        <taxon>Eukaryota</taxon>
        <taxon>Sar</taxon>
        <taxon>Alveolata</taxon>
        <taxon>Dinophyceae</taxon>
        <taxon>Suessiales</taxon>
        <taxon>Symbiodiniaceae</taxon>
        <taxon>Cladocopium</taxon>
    </lineage>
</organism>
<keyword evidence="1" id="KW-0812">Transmembrane</keyword>
<dbReference type="GO" id="GO:0005737">
    <property type="term" value="C:cytoplasm"/>
    <property type="evidence" value="ECO:0007669"/>
    <property type="project" value="TreeGrafter"/>
</dbReference>
<accession>A0A9P1DMS9</accession>
<evidence type="ECO:0000313" key="4">
    <source>
        <dbReference type="Proteomes" id="UP001152797"/>
    </source>
</evidence>
<proteinExistence type="predicted"/>
<protein>
    <recommendedName>
        <fullName evidence="5">PARP catalytic domain-containing protein</fullName>
    </recommendedName>
</protein>
<dbReference type="EMBL" id="CAMXCT020005668">
    <property type="protein sequence ID" value="CAL1166343.1"/>
    <property type="molecule type" value="Genomic_DNA"/>
</dbReference>
<dbReference type="EMBL" id="CAMXCT030005668">
    <property type="protein sequence ID" value="CAL4800280.1"/>
    <property type="molecule type" value="Genomic_DNA"/>
</dbReference>
<evidence type="ECO:0000256" key="1">
    <source>
        <dbReference type="SAM" id="Phobius"/>
    </source>
</evidence>
<dbReference type="AlphaFoldDB" id="A0A9P1DMS9"/>
<keyword evidence="1" id="KW-0472">Membrane</keyword>
<feature type="transmembrane region" description="Helical" evidence="1">
    <location>
        <begin position="126"/>
        <end position="143"/>
    </location>
</feature>
<dbReference type="PANTHER" id="PTHR36542">
    <property type="entry name" value="GIG2-LIKE PROTEIN DRED-RELATED"/>
    <property type="match status" value="1"/>
</dbReference>
<name>A0A9P1DMS9_9DINO</name>
<keyword evidence="1" id="KW-1133">Transmembrane helix</keyword>
<evidence type="ECO:0000313" key="3">
    <source>
        <dbReference type="EMBL" id="CAL1166343.1"/>
    </source>
</evidence>
<evidence type="ECO:0008006" key="5">
    <source>
        <dbReference type="Google" id="ProtNLM"/>
    </source>
</evidence>
<dbReference type="PANTHER" id="PTHR36542:SF2">
    <property type="entry name" value="GIG2-LIKE PROTEIN DRED-RELATED"/>
    <property type="match status" value="1"/>
</dbReference>
<dbReference type="SUPFAM" id="SSF56399">
    <property type="entry name" value="ADP-ribosylation"/>
    <property type="match status" value="1"/>
</dbReference>
<keyword evidence="4" id="KW-1185">Reference proteome</keyword>
<dbReference type="Gene3D" id="3.90.175.10">
    <property type="entry name" value="Diphtheria Toxin, domain 1"/>
    <property type="match status" value="1"/>
</dbReference>
<reference evidence="3" key="2">
    <citation type="submission" date="2024-04" db="EMBL/GenBank/DDBJ databases">
        <authorList>
            <person name="Chen Y."/>
            <person name="Shah S."/>
            <person name="Dougan E. K."/>
            <person name="Thang M."/>
            <person name="Chan C."/>
        </authorList>
    </citation>
    <scope>NUCLEOTIDE SEQUENCE [LARGE SCALE GENOMIC DNA]</scope>
</reference>
<sequence>MDPFPICDDGQDIAMLPWMMLEWFYVAQAGAGVELRWLHLLRPLLTLRRCVPGTERPPQGARNAARALKTLVLESLPRSWLWKHVTLLHYSLLWCSYMLLSLWFSWRIFLMTFITPFQEHLAVREVLILVPLTLVMLRMLAVVNMKAVSKLRSYIVRAPSEMSEIRAYHATQWSNIQSIRENGLRVSTQGMLGRGVYISRDLNKVWGYGGPAGAICEVHVSVGRIRIIDRQHHPKQNLWSNEADMAYVPYRCGMVPSGLEEACVADVKRIQLVRVWDKRLLFVLLIYDIFRTILEQLRCTAIGSTWRWLCTHQARLRPKKRLWAHDLEHGAVPYCADKCWHHEPHATVPPALLKKCDRSQ</sequence>
<dbReference type="Proteomes" id="UP001152797">
    <property type="component" value="Unassembled WGS sequence"/>
</dbReference>
<feature type="transmembrane region" description="Helical" evidence="1">
    <location>
        <begin position="87"/>
        <end position="106"/>
    </location>
</feature>
<comment type="caution">
    <text evidence="2">The sequence shown here is derived from an EMBL/GenBank/DDBJ whole genome shotgun (WGS) entry which is preliminary data.</text>
</comment>
<dbReference type="EMBL" id="CAMXCT010005668">
    <property type="protein sequence ID" value="CAI4012968.1"/>
    <property type="molecule type" value="Genomic_DNA"/>
</dbReference>
<evidence type="ECO:0000313" key="2">
    <source>
        <dbReference type="EMBL" id="CAI4012968.1"/>
    </source>
</evidence>
<reference evidence="2" key="1">
    <citation type="submission" date="2022-10" db="EMBL/GenBank/DDBJ databases">
        <authorList>
            <person name="Chen Y."/>
            <person name="Dougan E. K."/>
            <person name="Chan C."/>
            <person name="Rhodes N."/>
            <person name="Thang M."/>
        </authorList>
    </citation>
    <scope>NUCLEOTIDE SEQUENCE</scope>
</reference>
<dbReference type="OrthoDB" id="425894at2759"/>